<organism evidence="2 3">
    <name type="scientific">Arabis alpina</name>
    <name type="common">Alpine rock-cress</name>
    <dbReference type="NCBI Taxonomy" id="50452"/>
    <lineage>
        <taxon>Eukaryota</taxon>
        <taxon>Viridiplantae</taxon>
        <taxon>Streptophyta</taxon>
        <taxon>Embryophyta</taxon>
        <taxon>Tracheophyta</taxon>
        <taxon>Spermatophyta</taxon>
        <taxon>Magnoliopsida</taxon>
        <taxon>eudicotyledons</taxon>
        <taxon>Gunneridae</taxon>
        <taxon>Pentapetalae</taxon>
        <taxon>rosids</taxon>
        <taxon>malvids</taxon>
        <taxon>Brassicales</taxon>
        <taxon>Brassicaceae</taxon>
        <taxon>Arabideae</taxon>
        <taxon>Arabis</taxon>
    </lineage>
</organism>
<name>A0A087FYV6_ARAAL</name>
<proteinExistence type="predicted"/>
<dbReference type="EMBL" id="KL985269">
    <property type="protein sequence ID" value="KFK22808.1"/>
    <property type="molecule type" value="Genomic_DNA"/>
</dbReference>
<feature type="compositionally biased region" description="Polar residues" evidence="1">
    <location>
        <begin position="74"/>
        <end position="93"/>
    </location>
</feature>
<keyword evidence="3" id="KW-1185">Reference proteome</keyword>
<feature type="region of interest" description="Disordered" evidence="1">
    <location>
        <begin position="1"/>
        <end position="93"/>
    </location>
</feature>
<feature type="compositionally biased region" description="Basic and acidic residues" evidence="1">
    <location>
        <begin position="57"/>
        <end position="69"/>
    </location>
</feature>
<evidence type="ECO:0000256" key="1">
    <source>
        <dbReference type="SAM" id="MobiDB-lite"/>
    </source>
</evidence>
<feature type="compositionally biased region" description="Basic and acidic residues" evidence="1">
    <location>
        <begin position="21"/>
        <end position="50"/>
    </location>
</feature>
<protein>
    <submittedName>
        <fullName evidence="2">Uncharacterized protein</fullName>
    </submittedName>
</protein>
<gene>
    <name evidence="2" type="ORF">AALP_AAs51508U000100</name>
</gene>
<dbReference type="Gramene" id="KFK22808">
    <property type="protein sequence ID" value="KFK22808"/>
    <property type="gene ID" value="AALP_AAs51508U000100"/>
</dbReference>
<evidence type="ECO:0000313" key="2">
    <source>
        <dbReference type="EMBL" id="KFK22808.1"/>
    </source>
</evidence>
<reference evidence="3" key="1">
    <citation type="journal article" date="2015" name="Nat. Plants">
        <title>Genome expansion of Arabis alpina linked with retrotransposition and reduced symmetric DNA methylation.</title>
        <authorList>
            <person name="Willing E.M."/>
            <person name="Rawat V."/>
            <person name="Mandakova T."/>
            <person name="Maumus F."/>
            <person name="James G.V."/>
            <person name="Nordstroem K.J."/>
            <person name="Becker C."/>
            <person name="Warthmann N."/>
            <person name="Chica C."/>
            <person name="Szarzynska B."/>
            <person name="Zytnicki M."/>
            <person name="Albani M.C."/>
            <person name="Kiefer C."/>
            <person name="Bergonzi S."/>
            <person name="Castaings L."/>
            <person name="Mateos J.L."/>
            <person name="Berns M.C."/>
            <person name="Bujdoso N."/>
            <person name="Piofczyk T."/>
            <person name="de Lorenzo L."/>
            <person name="Barrero-Sicilia C."/>
            <person name="Mateos I."/>
            <person name="Piednoel M."/>
            <person name="Hagmann J."/>
            <person name="Chen-Min-Tao R."/>
            <person name="Iglesias-Fernandez R."/>
            <person name="Schuster S.C."/>
            <person name="Alonso-Blanco C."/>
            <person name="Roudier F."/>
            <person name="Carbonero P."/>
            <person name="Paz-Ares J."/>
            <person name="Davis S.J."/>
            <person name="Pecinka A."/>
            <person name="Quesneville H."/>
            <person name="Colot V."/>
            <person name="Lysak M.A."/>
            <person name="Weigel D."/>
            <person name="Coupland G."/>
            <person name="Schneeberger K."/>
        </authorList>
    </citation>
    <scope>NUCLEOTIDE SEQUENCE [LARGE SCALE GENOMIC DNA]</scope>
    <source>
        <strain evidence="3">cv. Pajares</strain>
    </source>
</reference>
<dbReference type="Proteomes" id="UP000029120">
    <property type="component" value="Unassembled WGS sequence"/>
</dbReference>
<feature type="compositionally biased region" description="Acidic residues" evidence="1">
    <location>
        <begin position="1"/>
        <end position="16"/>
    </location>
</feature>
<evidence type="ECO:0000313" key="3">
    <source>
        <dbReference type="Proteomes" id="UP000029120"/>
    </source>
</evidence>
<sequence>MEDDQDDSLVVSEEDVTPNKMDLEPGNRISPETHTDNAERHERELEKPLCFEEPTSDETRTKEDIERSLVDNPRCSQPLRSVTTVLDSPAPST</sequence>
<feature type="non-terminal residue" evidence="2">
    <location>
        <position position="93"/>
    </location>
</feature>
<accession>A0A087FYV6</accession>
<dbReference type="AlphaFoldDB" id="A0A087FYV6"/>